<feature type="repeat" description="PPR" evidence="5">
    <location>
        <begin position="473"/>
        <end position="507"/>
    </location>
</feature>
<dbReference type="OMA" id="QGCARNR"/>
<sequence length="917" mass="99947">MTRGEERKARTATDLKQRLKDARDKGRVLLPPSTAAASRGEQVAIEETIQEETGVVVDEAEMAALPYAERQEIRLQQLFARLALVHTTSDAWASSSETGTDSLQEIKSNLANRIAKILKEHDYELQTSVQQGTPNEASPAELTSNDAAALGPFPTARLDGRAPTLEPTESIDTKQAEDISSTDSSDELITRAETMVNDLSSSESRSFMLDSISKLVRSSSPSSPSSSRIPLGVASIEEWTALAVASARANDTSTLSRTLGLMQDCGYPPSLSLYNNVLDAFATQGQLEACQTWLEQMHTLGLVPDDHTYHSLVKAYATSSQYLPAITLLNTLEEAGRPASMATYTLLISRLLSTPTPSTQAVGWNAFYHMRLSAHPIPDAPLYALMIRACARGVPQPHDLGRLGVSEAERALDLFREMTTRYSVRPNAEVYNALILACARRKDFYLEAFRLLREMVELETTRSEGEGLRFAPDRWTFNVLLQGCARNRDLPRARWVLAEMVRCTAPLFEQGVREKLGREEVREMWGKRPDEESLCHVFHAYASYVPPVRRLVTVGSGSPETTEGTDSTATTGDNDPSTSSSTTPSSEIVATATAKSLELILSDPADAEEETTPGEAAQIFSALVPQTSSDLLAETRSLFARVLADQPSGHTEGPLGAVTAGVRLVNAYLAVLGAHLPVGMRGELLRSTLLPLDGQSEGLERGLFARLGATPNEHSYRVILEALREADGSTLPIVEDVWVRFQTYLGSHTAATGDTELTTTLAQDPDAGQITKCYSAYIHFHAKHASLDQAIGALRHFVSLYPPTLPTTRTASARRHARQRKDRATDAMLEGVDVDLSPLPVAKESLVGLVEMASPSTSASSGIGEDQTEKVGAMKPSPTLTFLDVELLHHRLVRFGRIKDVGFVSWVLHRYAAARRG</sequence>
<keyword evidence="2" id="KW-0677">Repeat</keyword>
<feature type="region of interest" description="Disordered" evidence="6">
    <location>
        <begin position="553"/>
        <end position="587"/>
    </location>
</feature>
<evidence type="ECO:0008006" key="9">
    <source>
        <dbReference type="Google" id="ProtNLM"/>
    </source>
</evidence>
<dbReference type="OrthoDB" id="2018246at2759"/>
<gene>
    <name evidence="7" type="ORF">PSEUBRA_SCAF3g03824</name>
</gene>
<feature type="compositionally biased region" description="Low complexity" evidence="6">
    <location>
        <begin position="560"/>
        <end position="586"/>
    </location>
</feature>
<dbReference type="STRING" id="1365824.V5EMD1"/>
<accession>V5EMD1</accession>
<name>V5EMD1_KALBG</name>
<evidence type="ECO:0000256" key="4">
    <source>
        <dbReference type="ARBA" id="ARBA00044511"/>
    </source>
</evidence>
<dbReference type="InterPro" id="IPR011990">
    <property type="entry name" value="TPR-like_helical_dom_sf"/>
</dbReference>
<reference evidence="8" key="1">
    <citation type="journal article" date="2013" name="Genome Announc.">
        <title>Draft genome sequence of Pseudozyma brasiliensis sp. nov. strain GHG001, a high producer of endo-1,4-xylanase isolated from an insect pest of sugarcane.</title>
        <authorList>
            <person name="Oliveira J.V.D.C."/>
            <person name="dos Santos R.A.C."/>
            <person name="Borges T.A."/>
            <person name="Riano-Pachon D.M."/>
            <person name="Goldman G.H."/>
        </authorList>
    </citation>
    <scope>NUCLEOTIDE SEQUENCE [LARGE SCALE GENOMIC DNA]</scope>
    <source>
        <strain evidence="8">GHG001</strain>
    </source>
</reference>
<feature type="region of interest" description="Disordered" evidence="6">
    <location>
        <begin position="1"/>
        <end position="25"/>
    </location>
</feature>
<comment type="function">
    <text evidence="3">Regulates mitochondrial small subunit maturation by controlling 15S rRNA 5'-end processing. Localizes to the 5' precursor of the 15S rRNA in a position that is subsequently occupied by mS47 in the mature yeast mtSSU. Uses structure and sequence-specific RNA recognition, binding to a single-stranded region of the precursor and specifically recognizing bases -6 to -1. The exchange of Ccm1 for mS47 is coupled to the irreversible removal of precursor rRNA that is accompanied by conformational changes of the mitoribosomal proteins uS5m and mS26. These conformational changes signal completion of 5'-end rRNA processing through protection of the mature 5'-end of the 15S rRNA and stabilization of mS47. The removal of the 5' precursor together with the dissociation of Ccm1 may be catalyzed by the 5'-3' exoribonuclease Pet127. Involved in the specific removal of group I introns in mitochondrial encoded transcripts.</text>
</comment>
<dbReference type="PANTHER" id="PTHR47447">
    <property type="entry name" value="OS03G0856100 PROTEIN"/>
    <property type="match status" value="1"/>
</dbReference>
<evidence type="ECO:0000313" key="7">
    <source>
        <dbReference type="EMBL" id="EST06295.1"/>
    </source>
</evidence>
<evidence type="ECO:0000256" key="6">
    <source>
        <dbReference type="SAM" id="MobiDB-lite"/>
    </source>
</evidence>
<dbReference type="EMBL" id="KI545873">
    <property type="protein sequence ID" value="EST06295.1"/>
    <property type="molecule type" value="Genomic_DNA"/>
</dbReference>
<evidence type="ECO:0000256" key="3">
    <source>
        <dbReference type="ARBA" id="ARBA00044493"/>
    </source>
</evidence>
<feature type="repeat" description="PPR" evidence="5">
    <location>
        <begin position="427"/>
        <end position="462"/>
    </location>
</feature>
<dbReference type="PROSITE" id="PS51375">
    <property type="entry name" value="PPR"/>
    <property type="match status" value="3"/>
</dbReference>
<organism evidence="7 8">
    <name type="scientific">Kalmanozyma brasiliensis (strain GHG001)</name>
    <name type="common">Yeast</name>
    <name type="synonym">Pseudozyma brasiliensis</name>
    <dbReference type="NCBI Taxonomy" id="1365824"/>
    <lineage>
        <taxon>Eukaryota</taxon>
        <taxon>Fungi</taxon>
        <taxon>Dikarya</taxon>
        <taxon>Basidiomycota</taxon>
        <taxon>Ustilaginomycotina</taxon>
        <taxon>Ustilaginomycetes</taxon>
        <taxon>Ustilaginales</taxon>
        <taxon>Ustilaginaceae</taxon>
        <taxon>Kalmanozyma</taxon>
    </lineage>
</organism>
<feature type="repeat" description="PPR" evidence="5">
    <location>
        <begin position="270"/>
        <end position="304"/>
    </location>
</feature>
<evidence type="ECO:0000256" key="1">
    <source>
        <dbReference type="ARBA" id="ARBA00006192"/>
    </source>
</evidence>
<dbReference type="Proteomes" id="UP000019377">
    <property type="component" value="Unassembled WGS sequence"/>
</dbReference>
<dbReference type="PANTHER" id="PTHR47447:SF17">
    <property type="entry name" value="OS12G0638900 PROTEIN"/>
    <property type="match status" value="1"/>
</dbReference>
<evidence type="ECO:0000313" key="8">
    <source>
        <dbReference type="Proteomes" id="UP000019377"/>
    </source>
</evidence>
<keyword evidence="8" id="KW-1185">Reference proteome</keyword>
<dbReference type="InterPro" id="IPR002885">
    <property type="entry name" value="PPR_rpt"/>
</dbReference>
<proteinExistence type="inferred from homology"/>
<evidence type="ECO:0000256" key="5">
    <source>
        <dbReference type="PROSITE-ProRule" id="PRU00708"/>
    </source>
</evidence>
<dbReference type="eggNOG" id="KOG4197">
    <property type="taxonomic scope" value="Eukaryota"/>
</dbReference>
<dbReference type="Pfam" id="PF13041">
    <property type="entry name" value="PPR_2"/>
    <property type="match status" value="1"/>
</dbReference>
<comment type="similarity">
    <text evidence="1">Belongs to the CCM1 family.</text>
</comment>
<dbReference type="AlphaFoldDB" id="V5EMD1"/>
<feature type="region of interest" description="Disordered" evidence="6">
    <location>
        <begin position="146"/>
        <end position="187"/>
    </location>
</feature>
<comment type="subunit">
    <text evidence="4">Binds to mitochondrial small subunit 15S rRNA.</text>
</comment>
<dbReference type="Pfam" id="PF01535">
    <property type="entry name" value="PPR"/>
    <property type="match status" value="2"/>
</dbReference>
<dbReference type="GeneID" id="27420439"/>
<dbReference type="Gene3D" id="1.25.40.10">
    <property type="entry name" value="Tetratricopeptide repeat domain"/>
    <property type="match status" value="2"/>
</dbReference>
<protein>
    <recommendedName>
        <fullName evidence="9">Pentacotripeptide-repeat region of PRORP domain-containing protein</fullName>
    </recommendedName>
</protein>
<dbReference type="HOGENOM" id="CLU_293582_0_0_1"/>
<evidence type="ECO:0000256" key="2">
    <source>
        <dbReference type="ARBA" id="ARBA00022737"/>
    </source>
</evidence>